<feature type="chain" id="PRO_5022228422" description="IgA FC receptor" evidence="2">
    <location>
        <begin position="23"/>
        <end position="326"/>
    </location>
</feature>
<keyword evidence="4" id="KW-1185">Reference proteome</keyword>
<evidence type="ECO:0000256" key="1">
    <source>
        <dbReference type="SAM" id="MobiDB-lite"/>
    </source>
</evidence>
<feature type="compositionally biased region" description="Low complexity" evidence="1">
    <location>
        <begin position="289"/>
        <end position="310"/>
    </location>
</feature>
<proteinExistence type="predicted"/>
<evidence type="ECO:0000256" key="2">
    <source>
        <dbReference type="SAM" id="SignalP"/>
    </source>
</evidence>
<evidence type="ECO:0008006" key="5">
    <source>
        <dbReference type="Google" id="ProtNLM"/>
    </source>
</evidence>
<accession>A0A517NKJ9</accession>
<evidence type="ECO:0000313" key="4">
    <source>
        <dbReference type="Proteomes" id="UP000318538"/>
    </source>
</evidence>
<feature type="region of interest" description="Disordered" evidence="1">
    <location>
        <begin position="285"/>
        <end position="326"/>
    </location>
</feature>
<dbReference type="KEGG" id="rlc:K227x_60740"/>
<dbReference type="AlphaFoldDB" id="A0A517NKJ9"/>
<keyword evidence="2" id="KW-0732">Signal</keyword>
<reference evidence="3 4" key="1">
    <citation type="submission" date="2019-02" db="EMBL/GenBank/DDBJ databases">
        <title>Deep-cultivation of Planctomycetes and their phenomic and genomic characterization uncovers novel biology.</title>
        <authorList>
            <person name="Wiegand S."/>
            <person name="Jogler M."/>
            <person name="Boedeker C."/>
            <person name="Pinto D."/>
            <person name="Vollmers J."/>
            <person name="Rivas-Marin E."/>
            <person name="Kohn T."/>
            <person name="Peeters S.H."/>
            <person name="Heuer A."/>
            <person name="Rast P."/>
            <person name="Oberbeckmann S."/>
            <person name="Bunk B."/>
            <person name="Jeske O."/>
            <person name="Meyerdierks A."/>
            <person name="Storesund J.E."/>
            <person name="Kallscheuer N."/>
            <person name="Luecker S."/>
            <person name="Lage O.M."/>
            <person name="Pohl T."/>
            <person name="Merkel B.J."/>
            <person name="Hornburger P."/>
            <person name="Mueller R.-W."/>
            <person name="Bruemmer F."/>
            <person name="Labrenz M."/>
            <person name="Spormann A.M."/>
            <person name="Op den Camp H."/>
            <person name="Overmann J."/>
            <person name="Amann R."/>
            <person name="Jetten M.S.M."/>
            <person name="Mascher T."/>
            <person name="Medema M.H."/>
            <person name="Devos D.P."/>
            <person name="Kaster A.-K."/>
            <person name="Ovreas L."/>
            <person name="Rohde M."/>
            <person name="Galperin M.Y."/>
            <person name="Jogler C."/>
        </authorList>
    </citation>
    <scope>NUCLEOTIDE SEQUENCE [LARGE SCALE GENOMIC DNA]</scope>
    <source>
        <strain evidence="3 4">K22_7</strain>
    </source>
</reference>
<dbReference type="PROSITE" id="PS51257">
    <property type="entry name" value="PROKAR_LIPOPROTEIN"/>
    <property type="match status" value="1"/>
</dbReference>
<feature type="signal peptide" evidence="2">
    <location>
        <begin position="1"/>
        <end position="22"/>
    </location>
</feature>
<evidence type="ECO:0000313" key="3">
    <source>
        <dbReference type="EMBL" id="QDT07646.1"/>
    </source>
</evidence>
<organism evidence="3 4">
    <name type="scientific">Rubripirellula lacrimiformis</name>
    <dbReference type="NCBI Taxonomy" id="1930273"/>
    <lineage>
        <taxon>Bacteria</taxon>
        <taxon>Pseudomonadati</taxon>
        <taxon>Planctomycetota</taxon>
        <taxon>Planctomycetia</taxon>
        <taxon>Pirellulales</taxon>
        <taxon>Pirellulaceae</taxon>
        <taxon>Rubripirellula</taxon>
    </lineage>
</organism>
<name>A0A517NKJ9_9BACT</name>
<dbReference type="EMBL" id="CP036525">
    <property type="protein sequence ID" value="QDT07646.1"/>
    <property type="molecule type" value="Genomic_DNA"/>
</dbReference>
<sequence precursor="true">MRNIEFPMIASALLAMMAIGMAGCRQTTGSASAGSLAPVGPLSPVSPGQSPSLGPFGGPTRVAPPPTGSFSQPNNGYLAPAPQASAALGSGAPTIPFNQTNPAMAPAAMNPSLANAAPIGSGVRPASWTETTSNIASGPALPNAPATAPTPPSNPRAGGMQVIDLTGAPSPPGYRPTAPVTYQAFPTNGYQTGNPPVAGYPSPQQYQPGVNPGANAAWQSTTPAMAANPYVAPSNLPPSNPQSFNTADYANQQAYGNQPAQVAATSLTPLPQSVAAGAVPIRNQSNFQTNTSVPVSSGPVSSGPSTNPTPASSNDNLLWRRPGTQY</sequence>
<protein>
    <recommendedName>
        <fullName evidence="5">IgA FC receptor</fullName>
    </recommendedName>
</protein>
<feature type="region of interest" description="Disordered" evidence="1">
    <location>
        <begin position="120"/>
        <end position="161"/>
    </location>
</feature>
<gene>
    <name evidence="3" type="ORF">K227x_60740</name>
</gene>
<dbReference type="Proteomes" id="UP000318538">
    <property type="component" value="Chromosome"/>
</dbReference>
<feature type="region of interest" description="Disordered" evidence="1">
    <location>
        <begin position="29"/>
        <end position="85"/>
    </location>
</feature>